<dbReference type="FunFam" id="1.10.246.140:FF:000001">
    <property type="entry name" value="Transcription and mRNA export factor ENY2"/>
    <property type="match status" value="1"/>
</dbReference>
<dbReference type="OrthoDB" id="6221744at2759"/>
<dbReference type="GO" id="GO:0005643">
    <property type="term" value="C:nuclear pore"/>
    <property type="evidence" value="ECO:0007669"/>
    <property type="project" value="UniProtKB-UniRule"/>
</dbReference>
<evidence type="ECO:0000256" key="7">
    <source>
        <dbReference type="ARBA" id="ARBA00023015"/>
    </source>
</evidence>
<evidence type="ECO:0000256" key="3">
    <source>
        <dbReference type="ARBA" id="ARBA00022816"/>
    </source>
</evidence>
<dbReference type="KEGG" id="vde:111247092"/>
<dbReference type="EnsemblMetazoa" id="XM_022797656">
    <property type="protein sequence ID" value="XP_022653391"/>
    <property type="gene ID" value="LOC111247092"/>
</dbReference>
<keyword evidence="4 11" id="KW-0156">Chromatin regulator</keyword>
<dbReference type="InterPro" id="IPR018783">
    <property type="entry name" value="TF_ENY2"/>
</dbReference>
<comment type="subcellular location">
    <subcellularLocation>
        <location evidence="1 11">Nucleus</location>
        <location evidence="1 11">Nucleoplasm</location>
    </subcellularLocation>
</comment>
<sequence>MNAELSERVKARLVESGEEERIRELLKTRLVSCGWKDELKAEARKLIKERGVNNVNVDELHAHLMPKARSTIPDSVKKELLYEIREFIMRSGGIL</sequence>
<dbReference type="GO" id="GO:0003713">
    <property type="term" value="F:transcription coactivator activity"/>
    <property type="evidence" value="ECO:0007669"/>
    <property type="project" value="UniProtKB-UniRule"/>
</dbReference>
<dbReference type="FunCoup" id="A0A7M7JP24">
    <property type="interactions" value="1409"/>
</dbReference>
<dbReference type="Pfam" id="PF10163">
    <property type="entry name" value="EnY2"/>
    <property type="match status" value="1"/>
</dbReference>
<dbReference type="RefSeq" id="XP_022653391.1">
    <property type="nucleotide sequence ID" value="XM_022797656.1"/>
</dbReference>
<dbReference type="GO" id="GO:0000124">
    <property type="term" value="C:SAGA complex"/>
    <property type="evidence" value="ECO:0007669"/>
    <property type="project" value="UniProtKB-UniRule"/>
</dbReference>
<proteinExistence type="inferred from homology"/>
<dbReference type="PANTHER" id="PTHR12514">
    <property type="entry name" value="ENHANCER OF YELLOW 2 TRANSCRIPTION FACTOR"/>
    <property type="match status" value="1"/>
</dbReference>
<dbReference type="GO" id="GO:0070390">
    <property type="term" value="C:transcription export complex 2"/>
    <property type="evidence" value="ECO:0007669"/>
    <property type="project" value="UniProtKB-UniRule"/>
</dbReference>
<keyword evidence="5 11" id="KW-0653">Protein transport</keyword>
<keyword evidence="10 11" id="KW-0539">Nucleus</keyword>
<keyword evidence="6 11" id="KW-0811">Translocation</keyword>
<keyword evidence="8 11" id="KW-0010">Activator</keyword>
<comment type="subunit">
    <text evidence="11">Component of the nuclear pore complex (NPC)-associated TREX-2 complex (transcription and export complex 2). Component of the SAGA transcription coactivator-HAT complex. Within the SAGA complex, participates to a subcomplex of SAGA called the DUB module (deubiquitination module).</text>
</comment>
<dbReference type="HAMAP" id="MF_03046">
    <property type="entry name" value="ENY2_Sus1"/>
    <property type="match status" value="1"/>
</dbReference>
<dbReference type="GO" id="GO:0006325">
    <property type="term" value="P:chromatin organization"/>
    <property type="evidence" value="ECO:0007669"/>
    <property type="project" value="UniProtKB-KW"/>
</dbReference>
<keyword evidence="13" id="KW-1185">Reference proteome</keyword>
<accession>A0A7M7JP24</accession>
<dbReference type="OMA" id="RLMCRNI"/>
<dbReference type="GO" id="GO:0006368">
    <property type="term" value="P:transcription elongation by RNA polymerase II"/>
    <property type="evidence" value="ECO:0007669"/>
    <property type="project" value="UniProtKB-UniRule"/>
</dbReference>
<reference evidence="12" key="1">
    <citation type="submission" date="2021-01" db="UniProtKB">
        <authorList>
            <consortium name="EnsemblMetazoa"/>
        </authorList>
    </citation>
    <scope>IDENTIFICATION</scope>
</reference>
<dbReference type="InParanoid" id="A0A7M7JP24"/>
<evidence type="ECO:0000256" key="4">
    <source>
        <dbReference type="ARBA" id="ARBA00022853"/>
    </source>
</evidence>
<evidence type="ECO:0000256" key="11">
    <source>
        <dbReference type="HAMAP-Rule" id="MF_03046"/>
    </source>
</evidence>
<evidence type="ECO:0000313" key="13">
    <source>
        <dbReference type="Proteomes" id="UP000594260"/>
    </source>
</evidence>
<dbReference type="AlphaFoldDB" id="A0A7M7JP24"/>
<keyword evidence="7 11" id="KW-0805">Transcription regulation</keyword>
<keyword evidence="9 11" id="KW-0804">Transcription</keyword>
<evidence type="ECO:0000256" key="10">
    <source>
        <dbReference type="ARBA" id="ARBA00023242"/>
    </source>
</evidence>
<comment type="similarity">
    <text evidence="11">Belongs to the ENY2 family.</text>
</comment>
<evidence type="ECO:0000256" key="2">
    <source>
        <dbReference type="ARBA" id="ARBA00022448"/>
    </source>
</evidence>
<evidence type="ECO:0000256" key="1">
    <source>
        <dbReference type="ARBA" id="ARBA00004642"/>
    </source>
</evidence>
<dbReference type="InterPro" id="IPR038212">
    <property type="entry name" value="TF_EnY2_sf"/>
</dbReference>
<dbReference type="GO" id="GO:0006406">
    <property type="term" value="P:mRNA export from nucleus"/>
    <property type="evidence" value="ECO:0007669"/>
    <property type="project" value="UniProtKB-UniRule"/>
</dbReference>
<dbReference type="Proteomes" id="UP000594260">
    <property type="component" value="Unplaced"/>
</dbReference>
<dbReference type="GO" id="GO:0071819">
    <property type="term" value="C:DUBm complex"/>
    <property type="evidence" value="ECO:0007669"/>
    <property type="project" value="UniProtKB-UniRule"/>
</dbReference>
<comment type="function">
    <text evidence="11">Involved in mRNA export coupled transcription activation by association with both the TREX-2 and the SAGA complexes. The transcription regulatory histone acetylation (HAT) complex SAGA is a multiprotein complex that activates transcription by remodeling chromatin and mediating histone acetylation and deubiquitination. Within the SAGA complex, participates to a subcomplex that specifically deubiquitinates histones. The SAGA complex is recruited to specific gene promoters by activators, where it is required for transcription. The TREX-2 complex functions in docking export-competent ribonucleoprotein particles (mRNPs) to the nuclear entrance of the nuclear pore complex (nuclear basket). TREX-2 participates in mRNA export and accurate chromatin positioning in the nucleus by tethering genes to the nuclear periphery.</text>
</comment>
<dbReference type="GO" id="GO:0005654">
    <property type="term" value="C:nucleoplasm"/>
    <property type="evidence" value="ECO:0007669"/>
    <property type="project" value="UniProtKB-SubCell"/>
</dbReference>
<keyword evidence="2 11" id="KW-0813">Transport</keyword>
<dbReference type="GeneID" id="111247092"/>
<evidence type="ECO:0000256" key="6">
    <source>
        <dbReference type="ARBA" id="ARBA00023010"/>
    </source>
</evidence>
<evidence type="ECO:0000256" key="5">
    <source>
        <dbReference type="ARBA" id="ARBA00022927"/>
    </source>
</evidence>
<dbReference type="Gene3D" id="1.10.246.140">
    <property type="match status" value="1"/>
</dbReference>
<dbReference type="GO" id="GO:0015031">
    <property type="term" value="P:protein transport"/>
    <property type="evidence" value="ECO:0007669"/>
    <property type="project" value="UniProtKB-KW"/>
</dbReference>
<organism evidence="12 13">
    <name type="scientific">Varroa destructor</name>
    <name type="common">Honeybee mite</name>
    <dbReference type="NCBI Taxonomy" id="109461"/>
    <lineage>
        <taxon>Eukaryota</taxon>
        <taxon>Metazoa</taxon>
        <taxon>Ecdysozoa</taxon>
        <taxon>Arthropoda</taxon>
        <taxon>Chelicerata</taxon>
        <taxon>Arachnida</taxon>
        <taxon>Acari</taxon>
        <taxon>Parasitiformes</taxon>
        <taxon>Mesostigmata</taxon>
        <taxon>Gamasina</taxon>
        <taxon>Dermanyssoidea</taxon>
        <taxon>Varroidae</taxon>
        <taxon>Varroa</taxon>
    </lineage>
</organism>
<evidence type="ECO:0000313" key="12">
    <source>
        <dbReference type="EnsemblMetazoa" id="XP_022653391"/>
    </source>
</evidence>
<name>A0A7M7JP24_VARDE</name>
<keyword evidence="3 11" id="KW-0509">mRNA transport</keyword>
<evidence type="ECO:0000256" key="9">
    <source>
        <dbReference type="ARBA" id="ARBA00023163"/>
    </source>
</evidence>
<evidence type="ECO:0000256" key="8">
    <source>
        <dbReference type="ARBA" id="ARBA00023159"/>
    </source>
</evidence>
<protein>
    <recommendedName>
        <fullName evidence="11">Transcription and mRNA export factor ENY2</fullName>
    </recommendedName>
    <alternativeName>
        <fullName evidence="11">Enhancer of yellow 2 transcription factor homolog</fullName>
    </alternativeName>
</protein>